<dbReference type="GeneID" id="20374528"/>
<keyword evidence="3" id="KW-1185">Reference proteome</keyword>
<sequence>MSGYYIFSVPLRQASRDVKDEKKTEETVAPNAKSPT</sequence>
<dbReference type="AlphaFoldDB" id="R9ACC3"/>
<dbReference type="EMBL" id="KE007239">
    <property type="protein sequence ID" value="EOQ99744.1"/>
    <property type="molecule type" value="Genomic_DNA"/>
</dbReference>
<evidence type="ECO:0000313" key="2">
    <source>
        <dbReference type="EMBL" id="EOQ99744.1"/>
    </source>
</evidence>
<feature type="region of interest" description="Disordered" evidence="1">
    <location>
        <begin position="16"/>
        <end position="36"/>
    </location>
</feature>
<gene>
    <name evidence="2" type="ORF">J056_001576</name>
</gene>
<protein>
    <submittedName>
        <fullName evidence="2">Uncharacterized protein</fullName>
    </submittedName>
</protein>
<evidence type="ECO:0000313" key="3">
    <source>
        <dbReference type="Proteomes" id="UP000014064"/>
    </source>
</evidence>
<dbReference type="KEGG" id="wic:J056_001576"/>
<proteinExistence type="predicted"/>
<evidence type="ECO:0000256" key="1">
    <source>
        <dbReference type="SAM" id="MobiDB-lite"/>
    </source>
</evidence>
<dbReference type="Proteomes" id="UP000014064">
    <property type="component" value="Unassembled WGS sequence"/>
</dbReference>
<name>R9ACC3_WALI9</name>
<feature type="compositionally biased region" description="Basic and acidic residues" evidence="1">
    <location>
        <begin position="16"/>
        <end position="26"/>
    </location>
</feature>
<organism evidence="2 3">
    <name type="scientific">Wallemia ichthyophaga (strain EXF-994 / CBS 113033)</name>
    <dbReference type="NCBI Taxonomy" id="1299270"/>
    <lineage>
        <taxon>Eukaryota</taxon>
        <taxon>Fungi</taxon>
        <taxon>Dikarya</taxon>
        <taxon>Basidiomycota</taxon>
        <taxon>Wallemiomycotina</taxon>
        <taxon>Wallemiomycetes</taxon>
        <taxon>Wallemiales</taxon>
        <taxon>Wallemiaceae</taxon>
        <taxon>Wallemia</taxon>
    </lineage>
</organism>
<reference evidence="3" key="1">
    <citation type="journal article" date="2013" name="BMC Genomics">
        <title>Genome and transcriptome sequencing of the halophilic fungus Wallemia ichthyophaga: haloadaptations present and absent.</title>
        <authorList>
            <person name="Zajc J."/>
            <person name="Liu Y."/>
            <person name="Dai W."/>
            <person name="Yang Z."/>
            <person name="Hu J."/>
            <person name="Gostincar C."/>
            <person name="Gunde-Cimerman N."/>
        </authorList>
    </citation>
    <scope>NUCLEOTIDE SEQUENCE [LARGE SCALE GENOMIC DNA]</scope>
    <source>
        <strain evidence="3">EXF-994 / CBS 113033</strain>
    </source>
</reference>
<accession>R9ACC3</accession>
<dbReference type="RefSeq" id="XP_009269479.1">
    <property type="nucleotide sequence ID" value="XM_009271204.1"/>
</dbReference>
<dbReference type="HOGENOM" id="CLU_214589_0_0_1"/>